<sequence length="378" mass="40963">MGEEDLERRGSMRRRSSSSSKGVHPVHDSGAPVYLPVSQGRRWIPLLIPTIVVANIVMFIITMYVNNCPANTANDQCLAKFLKRFSFQPFSENPLIGPSTRALQQVGALDTNKVVHDHQGWRLVSCMWLHAGVIHLVANMLSLLVIGIKLEQEFGFLKIGLIYLLSGLGGSLLSSLFLQNRISVGASGALFGLLGAMLSELITNWSIYESKCGALFTLIVVVAVNLAVGILPHVDNFAHIGGFIVGFLAGFVLLLLPQREYVNLATAAPGQLVQRKRHKPYQCVLLVIALILLIAGMSVTMVLVLRGVDGNDKCSWCHYLSCVPTSRWNCDDAGVASCTTVQTGDTLQVTCVSNNQTTLTAANQSNSVLESLCAQLCN</sequence>
<dbReference type="PANTHER" id="PTHR22936:SF69">
    <property type="entry name" value="RHOMBOID-LIKE PROTEIN"/>
    <property type="match status" value="1"/>
</dbReference>
<keyword evidence="7 10" id="KW-0720">Serine protease</keyword>
<dbReference type="GO" id="GO:0006508">
    <property type="term" value="P:proteolysis"/>
    <property type="evidence" value="ECO:0007669"/>
    <property type="project" value="UniProtKB-KW"/>
</dbReference>
<evidence type="ECO:0000256" key="6">
    <source>
        <dbReference type="ARBA" id="ARBA00022801"/>
    </source>
</evidence>
<evidence type="ECO:0000256" key="4">
    <source>
        <dbReference type="ARBA" id="ARBA00022670"/>
    </source>
</evidence>
<comment type="function">
    <text evidence="10">Serine protease involved in intramembrane proteolysis.</text>
</comment>
<comment type="caution">
    <text evidence="13">The sequence shown here is derived from an EMBL/GenBank/DDBJ whole genome shotgun (WGS) entry which is preliminary data.</text>
</comment>
<dbReference type="EC" id="3.4.21.105" evidence="10"/>
<comment type="similarity">
    <text evidence="3 10">Belongs to the peptidase S54 family.</text>
</comment>
<evidence type="ECO:0000256" key="1">
    <source>
        <dbReference type="ARBA" id="ARBA00000156"/>
    </source>
</evidence>
<feature type="domain" description="Peptidase S54 rhomboid" evidence="12">
    <location>
        <begin position="118"/>
        <end position="254"/>
    </location>
</feature>
<feature type="transmembrane region" description="Helical" evidence="10">
    <location>
        <begin position="43"/>
        <end position="65"/>
    </location>
</feature>
<evidence type="ECO:0000256" key="11">
    <source>
        <dbReference type="SAM" id="MobiDB-lite"/>
    </source>
</evidence>
<dbReference type="GO" id="GO:0005737">
    <property type="term" value="C:cytoplasm"/>
    <property type="evidence" value="ECO:0007669"/>
    <property type="project" value="UniProtKB-ARBA"/>
</dbReference>
<feature type="transmembrane region" description="Helical" evidence="10">
    <location>
        <begin position="283"/>
        <end position="305"/>
    </location>
</feature>
<gene>
    <name evidence="13" type="ORF">GOP47_0014617</name>
</gene>
<evidence type="ECO:0000313" key="13">
    <source>
        <dbReference type="EMBL" id="KAI5070274.1"/>
    </source>
</evidence>
<evidence type="ECO:0000256" key="8">
    <source>
        <dbReference type="ARBA" id="ARBA00022989"/>
    </source>
</evidence>
<dbReference type="SUPFAM" id="SSF144091">
    <property type="entry name" value="Rhomboid-like"/>
    <property type="match status" value="1"/>
</dbReference>
<evidence type="ECO:0000256" key="2">
    <source>
        <dbReference type="ARBA" id="ARBA00004141"/>
    </source>
</evidence>
<dbReference type="Pfam" id="PF01694">
    <property type="entry name" value="Rhomboid"/>
    <property type="match status" value="1"/>
</dbReference>
<keyword evidence="8 10" id="KW-1133">Transmembrane helix</keyword>
<dbReference type="InterPro" id="IPR035952">
    <property type="entry name" value="Rhomboid-like_sf"/>
</dbReference>
<dbReference type="PANTHER" id="PTHR22936">
    <property type="entry name" value="RHOMBOID-RELATED"/>
    <property type="match status" value="1"/>
</dbReference>
<reference evidence="13" key="1">
    <citation type="submission" date="2021-01" db="EMBL/GenBank/DDBJ databases">
        <title>Adiantum capillus-veneris genome.</title>
        <authorList>
            <person name="Fang Y."/>
            <person name="Liao Q."/>
        </authorList>
    </citation>
    <scope>NUCLEOTIDE SEQUENCE</scope>
    <source>
        <strain evidence="13">H3</strain>
        <tissue evidence="13">Leaf</tissue>
    </source>
</reference>
<evidence type="ECO:0000256" key="3">
    <source>
        <dbReference type="ARBA" id="ARBA00009045"/>
    </source>
</evidence>
<keyword evidence="5 10" id="KW-0812">Transmembrane</keyword>
<keyword evidence="6 10" id="KW-0378">Hydrolase</keyword>
<dbReference type="InterPro" id="IPR022764">
    <property type="entry name" value="Peptidase_S54_rhomboid_dom"/>
</dbReference>
<keyword evidence="4 10" id="KW-0645">Protease</keyword>
<comment type="subcellular location">
    <subcellularLocation>
        <location evidence="2 10">Membrane</location>
        <topology evidence="2 10">Multi-pass membrane protein</topology>
    </subcellularLocation>
</comment>
<evidence type="ECO:0000256" key="9">
    <source>
        <dbReference type="ARBA" id="ARBA00023136"/>
    </source>
</evidence>
<dbReference type="AlphaFoldDB" id="A0A9D4UMD3"/>
<organism evidence="13 14">
    <name type="scientific">Adiantum capillus-veneris</name>
    <name type="common">Maidenhair fern</name>
    <dbReference type="NCBI Taxonomy" id="13818"/>
    <lineage>
        <taxon>Eukaryota</taxon>
        <taxon>Viridiplantae</taxon>
        <taxon>Streptophyta</taxon>
        <taxon>Embryophyta</taxon>
        <taxon>Tracheophyta</taxon>
        <taxon>Polypodiopsida</taxon>
        <taxon>Polypodiidae</taxon>
        <taxon>Polypodiales</taxon>
        <taxon>Pteridineae</taxon>
        <taxon>Pteridaceae</taxon>
        <taxon>Vittarioideae</taxon>
        <taxon>Adiantum</taxon>
    </lineage>
</organism>
<feature type="transmembrane region" description="Helical" evidence="10">
    <location>
        <begin position="214"/>
        <end position="231"/>
    </location>
</feature>
<proteinExistence type="inferred from homology"/>
<evidence type="ECO:0000256" key="10">
    <source>
        <dbReference type="RuleBase" id="RU362115"/>
    </source>
</evidence>
<keyword evidence="14" id="KW-1185">Reference proteome</keyword>
<dbReference type="FunFam" id="1.20.1540.10:FF:000019">
    <property type="entry name" value="RHOMBOID-like protein"/>
    <property type="match status" value="1"/>
</dbReference>
<dbReference type="OrthoDB" id="418595at2759"/>
<evidence type="ECO:0000259" key="12">
    <source>
        <dbReference type="Pfam" id="PF01694"/>
    </source>
</evidence>
<dbReference type="InterPro" id="IPR002610">
    <property type="entry name" value="Peptidase_S54_rhomboid-like"/>
</dbReference>
<comment type="catalytic activity">
    <reaction evidence="1 10">
        <text>Cleaves type-1 transmembrane domains using a catalytic dyad composed of serine and histidine that are contributed by different transmembrane domains.</text>
        <dbReference type="EC" id="3.4.21.105"/>
    </reaction>
</comment>
<dbReference type="Gene3D" id="1.20.1540.10">
    <property type="entry name" value="Rhomboid-like"/>
    <property type="match status" value="1"/>
</dbReference>
<feature type="transmembrane region" description="Helical" evidence="10">
    <location>
        <begin position="184"/>
        <end position="202"/>
    </location>
</feature>
<evidence type="ECO:0000256" key="7">
    <source>
        <dbReference type="ARBA" id="ARBA00022825"/>
    </source>
</evidence>
<feature type="transmembrane region" description="Helical" evidence="10">
    <location>
        <begin position="127"/>
        <end position="148"/>
    </location>
</feature>
<feature type="transmembrane region" description="Helical" evidence="10">
    <location>
        <begin position="237"/>
        <end position="256"/>
    </location>
</feature>
<feature type="compositionally biased region" description="Basic and acidic residues" evidence="11">
    <location>
        <begin position="1"/>
        <end position="10"/>
    </location>
</feature>
<evidence type="ECO:0000313" key="14">
    <source>
        <dbReference type="Proteomes" id="UP000886520"/>
    </source>
</evidence>
<dbReference type="EMBL" id="JABFUD020000014">
    <property type="protein sequence ID" value="KAI5070274.1"/>
    <property type="molecule type" value="Genomic_DNA"/>
</dbReference>
<dbReference type="Proteomes" id="UP000886520">
    <property type="component" value="Chromosome 14"/>
</dbReference>
<protein>
    <recommendedName>
        <fullName evidence="10">RHOMBOID-like protein</fullName>
        <ecNumber evidence="10">3.4.21.105</ecNumber>
    </recommendedName>
</protein>
<dbReference type="GO" id="GO:0004252">
    <property type="term" value="F:serine-type endopeptidase activity"/>
    <property type="evidence" value="ECO:0007669"/>
    <property type="project" value="InterPro"/>
</dbReference>
<dbReference type="GO" id="GO:0016020">
    <property type="term" value="C:membrane"/>
    <property type="evidence" value="ECO:0007669"/>
    <property type="project" value="UniProtKB-SubCell"/>
</dbReference>
<feature type="transmembrane region" description="Helical" evidence="10">
    <location>
        <begin position="160"/>
        <end position="178"/>
    </location>
</feature>
<dbReference type="GO" id="GO:0012505">
    <property type="term" value="C:endomembrane system"/>
    <property type="evidence" value="ECO:0007669"/>
    <property type="project" value="UniProtKB-ARBA"/>
</dbReference>
<accession>A0A9D4UMD3</accession>
<evidence type="ECO:0000256" key="5">
    <source>
        <dbReference type="ARBA" id="ARBA00022692"/>
    </source>
</evidence>
<name>A0A9D4UMD3_ADICA</name>
<keyword evidence="9 10" id="KW-0472">Membrane</keyword>
<feature type="region of interest" description="Disordered" evidence="11">
    <location>
        <begin position="1"/>
        <end position="26"/>
    </location>
</feature>